<evidence type="ECO:0000256" key="1">
    <source>
        <dbReference type="SAM" id="MobiDB-lite"/>
    </source>
</evidence>
<dbReference type="Proteomes" id="UP001430356">
    <property type="component" value="Unassembled WGS sequence"/>
</dbReference>
<evidence type="ECO:0000313" key="3">
    <source>
        <dbReference type="Proteomes" id="UP001430356"/>
    </source>
</evidence>
<sequence length="3870" mass="403920">MGRRVMRVCGVDGVTAAAAAMAVAGPHGCAAQNHGAASSRTHEGSTTAHQRVPPIRVPGTAAGGARVFGVCRRLRSASSAVTVAQRCSSTRLSEQVATGAAAAAATSTSTTPSRAVRRLAAVWQRLCSAPALAHYGVRDEEDVRAHARRALRWGMTAGAPTGTDAAALSRDTVDFLLDAYSSLSRGAHSDTTTTTTGGGGTSPEQRRWRLRALVLLAEEVDRVLGGDGGGGDVECASGHAPRVRESVAGGGTHECAAVIAAVRLCCLALARSSESVPGDALTAHTVRATSSLVDNIVRLCADCSCSAAGPWSSSGADWLSRRLHNVVRAAPHALPPLTAPPCPTHVAGAVAPAVAVGLRLLVHAAAWCGPVGAALRLRHVWATVLLVEAAMRAGIAGAVVADTAAHLRCVLLLPTAVVVVEDGDAVTPVLDAAASAFLVQVLEACPSSAARLLLGAAPPPPPPRTLAPAHIEAAVTAMIALLARGGALRAAWRWRHGRVCRAGDDDDAAAIASAAAAAAESLEVQLQRWTTVRDVESRLCRIASPAAVATTTAAAAAPLLASLLASLPDAASTTAATAAALETLSLLLPLSPEKNETAAAVTATAAAPRAGSAGRRHRDALAALESTLASVPDDAVRAEVGQALLSRLCAATLAGCAHRRDRAVDVALTDAQVRGAIVALGAVLSCTSTSADTASAATAQLLSSTLAVVVADVEQVREVVYAALREGWAEGELGRAMRIREVQLTRHAAESTSGASPAVLLARWWSEQPSRSSSSGGAATVAMVRRRAACCWTSTRIMRLCSAAARVAATATSGAAAVTLANTAVDDTVGVAYLCHLADAAAAAAASSAASSPRSAASTRSCVSALAAGSRTSAEHDGTPSSGLLHVWQHHRGRPITDAERERLAVALQSMSRHRRVHEAVALFYTHERQHRRLTLEDVVLFAEAARRAPLVFLVRLLRYVPPPCESAALAHAIVAGAWKAYQRAVHQHSRRSDTVGTAWQRRHRLEQAWLESLAVACRALQLLPRTTATDEADTLMEEEDEGDDDHDHDHDDDHQQQQQRRRHRRRGHRGATLLLLERLVRGRPRSMRLPPSDTEWRSDAVQTSQLVAALLWAATAEAVDGGARLPLLHDGPAAGVAARELQQVVALADANEDAATAAQAYVRFVSAHAPLADSTAAVPLLPLDQCVSLLRLASQHALTSSSSSSASSMPVSLAELAATVTVSEQQQQQQQQQDAAVTSAVDVDAHDGGVHTSGDAELDALVQMRAALDGGDDTPVVTAHRRPVQQAQQRRTRSDASCCVDVVQRLSTTLPAPLLRALEADTSLVPQAAVLHDALRWCRLRPRGAAHNAHALSAETETGDAAVAATVVARLVAAALQLDISETHEAVDAAGGTSSGCVWVSRHTFTSRAAHADADAWRLARHGAVLLAYIWDYTWGLYELEETVLWLSPAQLQRARLAALECAQVIIAAAHALDLQCAAMAVHDVGGSGAGSATTAGHERRTNSEGDTRVTTDAVGLSTVDDCRCQLRHAILPRLRARLDPLGDVSGGAAEVSQHPRHSWSRRIAAAAAAVTAALRAGGAALESCAPTSSAMRLTRAAAAAADNTSTASPRAAHELVTATTQSYYDSLGALLRAVDTPPPAVPCGGGLECVSYAVRCVSAATGDADVEDGDRGGGACALVVRVARLEHVLRRIASLTQRAEVLLSSSSSSSSSSSAALLCIIWRLSADFEYAVESLDAALAWWRLLHFEGATAVVGEGPSAGGAIDGGACEHVGGGVRWSAAAESMLRHTRVQLASLTAMLTDAYVSGWWGCVYTRLSAAMRARVWARNEARAQHLYVSVVLRHHASDATTVARWVTPAEALQQALLHNPPLSAASAGTDAWAAEEEEEEDGVGVTAHRDSHVDSIDLDALMAEESDGSATSVQRASAAAAAARATEAVLLAHLTTRDDDGMVTVASDSVTVVPVAALLTCIDAASRASSPHSTAARHLRRLLPALLDDRCCAAATAASPGPTTCAVDTAVWRALTRLGDASAAPLTASAAAPARGECEHLVVSAALLSRAPLTVCGVLAHPLLRRYAEDAPSIASLLLLSHSAEDVGAGELRSTIEPPLQRRFVAALVLAVLQDPSLVSGAPDGAGAEDRREELLQDVVRHLGDVAPHAWRTAWRWCCGTPFPHSTAAVHDGAALRHVDVVALRRLRGALQACGPWPSAIAHPLLTSAVRLQRPTATTAAAAAAAAVTSLPFAEAFELERVYRDQSGEARAAGGRQRRVVRVPAAAPAPTRASRFLVDTALEPPQGSGPRGAPADACVALSALQHVGAMATEAAEATPARLLRRLHDVATAASPAACARLLLGGEWAADTLALPPHRARAAVVRAWQVLLLRLSELTYLAHDWTEAESLTTPRSHSGATTSTTAATTTTTATHADMVDVCTIFFLVVSRLADRSDDHRALVELKREVAAFWAAECAGAGEAVEDAVDSVTLRARVERYCSCDGEAVAVSSAPPRRPLQPSLRSHLRRANAALTEAAAPAELLRTQAAAAAHLRDAVTALLATSPEAVTAYTTWTLWPPRCWEAHRLRTCTDASPAAHTPVATLLLRHPGSVVACLAAWQRERVSGRAEARVRLRPLPLTPPRSPLSLSDVWRAVDAYVRDGHLAIACVSGASACSAPAEVNVGAAVAGVTAAGAQVVMHAFLDCLSHEDARVRRHTSAGDTASDATLTHLSVLRELRSRLLPPPHPRTAAAAAATVHQRRRCAAAAAAADSSMAWAAFIPLYRVAATSPTRCRSGWRTYLHVLHLCTGGWLDRAAQHRQRRATPSAAAVARVADRLRSLHGLVRGGTASRGCVMSEDDVRRILFFEIRGLESIRRHVNTHGWTPAQEAEEQLAEESLWAATAVLRHGQRRRHTGNGGHGGSAPSETTPRTAGGDWVRRATADSVHADVAGLLLPHPAAKRGSSGDAPRAHRDEAASVITVVANSRPARRPTAAAAVAALTTSASTATAAALLADLQAALDAASPPRVSGASHATAARGEVELHALLAVAVAVAQQRERDVDAPLLLRLLAGEDHRALRRLAAAAEAPYLELLARVAALPATTSLARQRAVDGCLALYALLHPWLCASETRVTVRATEAALRCVADVCDGVTWATVTSRASPAVIALDRVLRLQQAAPLSAQSVALLGIIFGQLAEATGGAQVVEHQQRQRQRQHQTNTGAPLSLATTEAALLLRLLSALDVMSERCAAAVRDAWAEAAWPSTRSSSRSDTPSVAESSQRRGGRVVELLYRAALRLLCRGAGDGSGVTPTCDVADAPPLPLLRAVTRLRTWLAQAEAASAAGTTPAAQQPCPPLCVLEEALCRVLSGAAGTSPTGRRGWLACRRLGDLHRSLRHVSGVHPPGRSSLASVLLELAAAVHQWRQRATAVAASDVAALLDDFTRGCDRLEALPHRAAAAVDRHGGAPPADLLGSVELDVVAAVQDLASHLLLLCRRGDGGGGTDASAQMTASSSSLVHAPCPPPLQGWRATLLPLRAVQRAVTLCSAADEVMRCTRLTCTVLGGLQWTHLSSSSSSSVADVRDTVLFPVYYTTLQLLCRASQLLDAPVPVLLDEVLRPLARLEEATARESASTCGDDAKLRRVGNRLAVLAEVAVRLAEHPALRHVSPAAMAAAAAATAATAATTATDAGVRHEAPPPSWVTAVSVYDALARLEEALHARCGAAAAAADASGSAAPADSPSSVFAIHHADLLARRGACAHAFISFVLVVSRRCPALRPPAQENWRAGGEPAVVDADALAFQRQRVQQLRHAVALAATPAAVGAVMELLHHRTATAGSVDGATGAADRDDALSAEDAALVERLHRLLQPQQPSTPTAPQHTTQ</sequence>
<protein>
    <recommendedName>
        <fullName evidence="4">Non-specific serine/threonine protein kinase</fullName>
    </recommendedName>
</protein>
<feature type="region of interest" description="Disordered" evidence="1">
    <location>
        <begin position="1490"/>
        <end position="1509"/>
    </location>
</feature>
<proteinExistence type="predicted"/>
<evidence type="ECO:0008006" key="4">
    <source>
        <dbReference type="Google" id="ProtNLM"/>
    </source>
</evidence>
<feature type="compositionally biased region" description="Basic and acidic residues" evidence="1">
    <location>
        <begin position="1498"/>
        <end position="1509"/>
    </location>
</feature>
<feature type="compositionally biased region" description="Basic and acidic residues" evidence="1">
    <location>
        <begin position="1046"/>
        <end position="1056"/>
    </location>
</feature>
<dbReference type="EMBL" id="JAECZO010000021">
    <property type="protein sequence ID" value="KAK7201856.1"/>
    <property type="molecule type" value="Genomic_DNA"/>
</dbReference>
<feature type="region of interest" description="Disordered" evidence="1">
    <location>
        <begin position="1037"/>
        <end position="1068"/>
    </location>
</feature>
<feature type="compositionally biased region" description="Low complexity" evidence="1">
    <location>
        <begin position="3251"/>
        <end position="3264"/>
    </location>
</feature>
<evidence type="ECO:0000313" key="2">
    <source>
        <dbReference type="EMBL" id="KAK7201856.1"/>
    </source>
</evidence>
<feature type="compositionally biased region" description="Polar residues" evidence="1">
    <location>
        <begin position="35"/>
        <end position="49"/>
    </location>
</feature>
<gene>
    <name evidence="2" type="ORF">NESM_000252800</name>
</gene>
<feature type="region of interest" description="Disordered" evidence="1">
    <location>
        <begin position="3251"/>
        <end position="3270"/>
    </location>
</feature>
<name>A0AAW0F7V1_9TRYP</name>
<feature type="region of interest" description="Disordered" evidence="1">
    <location>
        <begin position="29"/>
        <end position="52"/>
    </location>
</feature>
<accession>A0AAW0F7V1</accession>
<reference evidence="2 3" key="1">
    <citation type="journal article" date="2021" name="MBio">
        <title>A New Model Trypanosomatid, Novymonas esmeraldas: Genomic Perception of Its 'Candidatus Pandoraea novymonadis' Endosymbiont.</title>
        <authorList>
            <person name="Zakharova A."/>
            <person name="Saura A."/>
            <person name="Butenko A."/>
            <person name="Podesvova L."/>
            <person name="Warmusova S."/>
            <person name="Kostygov A.Y."/>
            <person name="Nenarokova A."/>
            <person name="Lukes J."/>
            <person name="Opperdoes F.R."/>
            <person name="Yurchenko V."/>
        </authorList>
    </citation>
    <scope>NUCLEOTIDE SEQUENCE [LARGE SCALE GENOMIC DNA]</scope>
    <source>
        <strain evidence="2 3">E262AT.01</strain>
    </source>
</reference>
<organism evidence="2 3">
    <name type="scientific">Novymonas esmeraldas</name>
    <dbReference type="NCBI Taxonomy" id="1808958"/>
    <lineage>
        <taxon>Eukaryota</taxon>
        <taxon>Discoba</taxon>
        <taxon>Euglenozoa</taxon>
        <taxon>Kinetoplastea</taxon>
        <taxon>Metakinetoplastina</taxon>
        <taxon>Trypanosomatida</taxon>
        <taxon>Trypanosomatidae</taxon>
        <taxon>Novymonas</taxon>
    </lineage>
</organism>
<keyword evidence="3" id="KW-1185">Reference proteome</keyword>
<comment type="caution">
    <text evidence="2">The sequence shown here is derived from an EMBL/GenBank/DDBJ whole genome shotgun (WGS) entry which is preliminary data.</text>
</comment>
<feature type="region of interest" description="Disordered" evidence="1">
    <location>
        <begin position="2898"/>
        <end position="2924"/>
    </location>
</feature>